<sequence length="106" mass="11200">MHDDTAAAVQARLARRAAEQAGLATDQLWWQYFELGGEVGALEIEAYLHECLQLPSGHRDLITCAVNELAGGTTAARAPFSWELQGSRGDAGSPGTGRRPGPGPLS</sequence>
<accession>A0A512IBJ4</accession>
<reference evidence="2 3" key="1">
    <citation type="submission" date="2019-07" db="EMBL/GenBank/DDBJ databases">
        <title>Whole genome shotgun sequence of Kocuria turfanensis NBRC 107627.</title>
        <authorList>
            <person name="Hosoyama A."/>
            <person name="Uohara A."/>
            <person name="Ohji S."/>
            <person name="Ichikawa N."/>
        </authorList>
    </citation>
    <scope>NUCLEOTIDE SEQUENCE [LARGE SCALE GENOMIC DNA]</scope>
    <source>
        <strain evidence="2 3">NBRC 107627</strain>
    </source>
</reference>
<evidence type="ECO:0000256" key="1">
    <source>
        <dbReference type="SAM" id="MobiDB-lite"/>
    </source>
</evidence>
<dbReference type="RefSeq" id="WP_062735126.1">
    <property type="nucleotide sequence ID" value="NZ_BJZS01000031.1"/>
</dbReference>
<dbReference type="EMBL" id="BJZS01000031">
    <property type="protein sequence ID" value="GEO95072.1"/>
    <property type="molecule type" value="Genomic_DNA"/>
</dbReference>
<comment type="caution">
    <text evidence="2">The sequence shown here is derived from an EMBL/GenBank/DDBJ whole genome shotgun (WGS) entry which is preliminary data.</text>
</comment>
<feature type="region of interest" description="Disordered" evidence="1">
    <location>
        <begin position="80"/>
        <end position="106"/>
    </location>
</feature>
<keyword evidence="3" id="KW-1185">Reference proteome</keyword>
<evidence type="ECO:0000313" key="3">
    <source>
        <dbReference type="Proteomes" id="UP000321103"/>
    </source>
</evidence>
<dbReference type="STRING" id="388357.GCA_001580365_01375"/>
<protein>
    <submittedName>
        <fullName evidence="2">Uncharacterized protein</fullName>
    </submittedName>
</protein>
<name>A0A512IBJ4_9MICC</name>
<proteinExistence type="predicted"/>
<evidence type="ECO:0000313" key="2">
    <source>
        <dbReference type="EMBL" id="GEO95072.1"/>
    </source>
</evidence>
<gene>
    <name evidence="2" type="ORF">KTU01_11950</name>
</gene>
<dbReference type="AlphaFoldDB" id="A0A512IBJ4"/>
<organism evidence="2 3">
    <name type="scientific">Kocuria turfanensis</name>
    <dbReference type="NCBI Taxonomy" id="388357"/>
    <lineage>
        <taxon>Bacteria</taxon>
        <taxon>Bacillati</taxon>
        <taxon>Actinomycetota</taxon>
        <taxon>Actinomycetes</taxon>
        <taxon>Micrococcales</taxon>
        <taxon>Micrococcaceae</taxon>
        <taxon>Kocuria</taxon>
    </lineage>
</organism>
<dbReference type="Proteomes" id="UP000321103">
    <property type="component" value="Unassembled WGS sequence"/>
</dbReference>